<organism evidence="5 6">
    <name type="scientific">Maudiozyma exigua</name>
    <name type="common">Yeast</name>
    <name type="synonym">Kazachstania exigua</name>
    <dbReference type="NCBI Taxonomy" id="34358"/>
    <lineage>
        <taxon>Eukaryota</taxon>
        <taxon>Fungi</taxon>
        <taxon>Dikarya</taxon>
        <taxon>Ascomycota</taxon>
        <taxon>Saccharomycotina</taxon>
        <taxon>Saccharomycetes</taxon>
        <taxon>Saccharomycetales</taxon>
        <taxon>Saccharomycetaceae</taxon>
        <taxon>Maudiozyma</taxon>
    </lineage>
</organism>
<dbReference type="FunFam" id="2.30.30.40:FF:000283">
    <property type="entry name" value="NAP1-binding protein 2"/>
    <property type="match status" value="1"/>
</dbReference>
<feature type="region of interest" description="Disordered" evidence="3">
    <location>
        <begin position="206"/>
        <end position="237"/>
    </location>
</feature>
<dbReference type="EMBL" id="PUHR01000123">
    <property type="protein sequence ID" value="KAG0664190.1"/>
    <property type="molecule type" value="Genomic_DNA"/>
</dbReference>
<evidence type="ECO:0000259" key="4">
    <source>
        <dbReference type="PROSITE" id="PS50002"/>
    </source>
</evidence>
<dbReference type="Proteomes" id="UP000750334">
    <property type="component" value="Unassembled WGS sequence"/>
</dbReference>
<keyword evidence="1 2" id="KW-0728">SH3 domain</keyword>
<evidence type="ECO:0000256" key="3">
    <source>
        <dbReference type="SAM" id="MobiDB-lite"/>
    </source>
</evidence>
<dbReference type="OrthoDB" id="19092at2759"/>
<protein>
    <submittedName>
        <fullName evidence="5">HOG (High osmolarity glycerol) pathway protein</fullName>
    </submittedName>
</protein>
<evidence type="ECO:0000313" key="5">
    <source>
        <dbReference type="EMBL" id="KAG0664190.1"/>
    </source>
</evidence>
<feature type="domain" description="SH3" evidence="4">
    <location>
        <begin position="117"/>
        <end position="178"/>
    </location>
</feature>
<dbReference type="PROSITE" id="PS50002">
    <property type="entry name" value="SH3"/>
    <property type="match status" value="1"/>
</dbReference>
<comment type="caution">
    <text evidence="5">The sequence shown here is derived from an EMBL/GenBank/DDBJ whole genome shotgun (WGS) entry which is preliminary data.</text>
</comment>
<dbReference type="Gene3D" id="2.30.30.40">
    <property type="entry name" value="SH3 Domains"/>
    <property type="match status" value="1"/>
</dbReference>
<gene>
    <name evidence="5" type="primary">NBP2</name>
    <name evidence="5" type="ORF">C6P45_000675</name>
</gene>
<sequence length="254" mass="28666">MAALTTTTTSTTTTTNHTDKTTDVAYTQASDVAEDSDVGSETSLVGYISIKDFAYDGSNPLHYGYYNDGLEDTEDGTDIGGYNGDDSYIDDYEDPDNNINDDDLERRQSVILPNDYIVNKRAIALYDFEPENDNELGFKEGDTLFISYRHGQGWLVAENQERNQTGLVPEEFVSFVEQSKEEQEEDNNIARPFYLTQFITNGLVPSYDDEELEDNDSGDSEKKNNNDEDEWEDIDNLQTDLKDKLTLQSAYSSS</sequence>
<evidence type="ECO:0000313" key="6">
    <source>
        <dbReference type="Proteomes" id="UP000750334"/>
    </source>
</evidence>
<accession>A0A9P6W6W7</accession>
<dbReference type="InterPro" id="IPR001452">
    <property type="entry name" value="SH3_domain"/>
</dbReference>
<name>A0A9P6W6W7_MAUEX</name>
<dbReference type="SMART" id="SM00326">
    <property type="entry name" value="SH3"/>
    <property type="match status" value="1"/>
</dbReference>
<proteinExistence type="predicted"/>
<dbReference type="InterPro" id="IPR036028">
    <property type="entry name" value="SH3-like_dom_sf"/>
</dbReference>
<evidence type="ECO:0000256" key="1">
    <source>
        <dbReference type="ARBA" id="ARBA00022443"/>
    </source>
</evidence>
<dbReference type="PRINTS" id="PR00452">
    <property type="entry name" value="SH3DOMAIN"/>
</dbReference>
<feature type="compositionally biased region" description="Acidic residues" evidence="3">
    <location>
        <begin position="207"/>
        <end position="218"/>
    </location>
</feature>
<dbReference type="AlphaFoldDB" id="A0A9P6W6W7"/>
<dbReference type="SUPFAM" id="SSF50044">
    <property type="entry name" value="SH3-domain"/>
    <property type="match status" value="1"/>
</dbReference>
<evidence type="ECO:0000256" key="2">
    <source>
        <dbReference type="PROSITE-ProRule" id="PRU00192"/>
    </source>
</evidence>
<keyword evidence="6" id="KW-1185">Reference proteome</keyword>
<reference evidence="5 6" key="1">
    <citation type="submission" date="2020-11" db="EMBL/GenBank/DDBJ databases">
        <title>Kefir isolates.</title>
        <authorList>
            <person name="Marcisauskas S."/>
            <person name="Kim Y."/>
            <person name="Blasche S."/>
        </authorList>
    </citation>
    <scope>NUCLEOTIDE SEQUENCE [LARGE SCALE GENOMIC DNA]</scope>
    <source>
        <strain evidence="5 6">OG2</strain>
    </source>
</reference>
<dbReference type="Pfam" id="PF00018">
    <property type="entry name" value="SH3_1"/>
    <property type="match status" value="1"/>
</dbReference>